<dbReference type="RefSeq" id="XP_067079917.1">
    <property type="nucleotide sequence ID" value="XM_067223816.1"/>
</dbReference>
<proteinExistence type="predicted"/>
<dbReference type="AlphaFoldDB" id="A0A1G4IAD6"/>
<dbReference type="VEuPathDB" id="TriTrypDB:TEOVI_000616800"/>
<name>A0A1G4IAD6_TRYEQ</name>
<evidence type="ECO:0000313" key="2">
    <source>
        <dbReference type="EMBL" id="SCU68838.1"/>
    </source>
</evidence>
<dbReference type="Proteomes" id="UP000195570">
    <property type="component" value="Unassembled WGS sequence"/>
</dbReference>
<comment type="caution">
    <text evidence="2">The sequence shown here is derived from an EMBL/GenBank/DDBJ whole genome shotgun (WGS) entry which is preliminary data.</text>
</comment>
<organism evidence="2 3">
    <name type="scientific">Trypanosoma equiperdum</name>
    <dbReference type="NCBI Taxonomy" id="5694"/>
    <lineage>
        <taxon>Eukaryota</taxon>
        <taxon>Discoba</taxon>
        <taxon>Euglenozoa</taxon>
        <taxon>Kinetoplastea</taxon>
        <taxon>Metakinetoplastina</taxon>
        <taxon>Trypanosomatida</taxon>
        <taxon>Trypanosomatidae</taxon>
        <taxon>Trypanosoma</taxon>
    </lineage>
</organism>
<dbReference type="EMBL" id="CZPT02001086">
    <property type="protein sequence ID" value="SCU68838.1"/>
    <property type="molecule type" value="Genomic_DNA"/>
</dbReference>
<evidence type="ECO:0000256" key="1">
    <source>
        <dbReference type="SAM" id="MobiDB-lite"/>
    </source>
</evidence>
<feature type="region of interest" description="Disordered" evidence="1">
    <location>
        <begin position="404"/>
        <end position="427"/>
    </location>
</feature>
<keyword evidence="3" id="KW-1185">Reference proteome</keyword>
<evidence type="ECO:0000313" key="3">
    <source>
        <dbReference type="Proteomes" id="UP000195570"/>
    </source>
</evidence>
<accession>A0A1G4IAD6</accession>
<dbReference type="GeneID" id="92380107"/>
<reference evidence="2" key="1">
    <citation type="submission" date="2016-09" db="EMBL/GenBank/DDBJ databases">
        <authorList>
            <person name="Hebert L."/>
            <person name="Moumen B."/>
        </authorList>
    </citation>
    <scope>NUCLEOTIDE SEQUENCE [LARGE SCALE GENOMIC DNA]</scope>
    <source>
        <strain evidence="2">OVI</strain>
    </source>
</reference>
<sequence length="458" mass="51049">MSLSPQWSQHSVVVHSEGQAIVQQSQPHSFTPSSIGRPIIVRQRDPRVFTATPTASTSSIAAEGGGSVFALTSLVRPQDISETFWVPDATRNEVGLLEAIQKRTAANRTYVLVHSRPLAELQCNFSTCTGDNIDISHDVFRLSKASAALLQMERNLFDGGSAYLHGDAPKGGTGADADSFKSNVRMPRGPTGFKGNVPSKTFKEQLRMGLCSINEEEYYLVRYRDYSLWAVQRYADIAKKDGFWGKKYVEQCFAVHVGKEPGELIPITEAQFLFGVELLQRQILEYVGVYDSLDINYCALSRDQFRSLGVILGDGMRAVEVEGEEIRRRREEEEESKDSRANAHSDAYVPPSIWDWRPSAIKKRINHQLQLQYHAIGRLVVRVVMFGTATYIVCSYAQRFLPQAGSGNGATSQRRGKGYRGQGGNYDRNDTPFVSRGFLRSVMLGPKEVFDYLLAPSA</sequence>
<gene>
    <name evidence="2" type="ORF">TEOVI_000616800</name>
</gene>
<protein>
    <submittedName>
        <fullName evidence="2">Uncharacterized protein</fullName>
    </submittedName>
</protein>